<dbReference type="SMART" id="SM00829">
    <property type="entry name" value="PKS_ER"/>
    <property type="match status" value="1"/>
</dbReference>
<dbReference type="Pfam" id="PF13602">
    <property type="entry name" value="ADH_zinc_N_2"/>
    <property type="match status" value="1"/>
</dbReference>
<evidence type="ECO:0000313" key="4">
    <source>
        <dbReference type="Proteomes" id="UP001597063"/>
    </source>
</evidence>
<dbReference type="SUPFAM" id="SSF50129">
    <property type="entry name" value="GroES-like"/>
    <property type="match status" value="1"/>
</dbReference>
<dbReference type="EMBL" id="JBHTGP010000003">
    <property type="protein sequence ID" value="MFD0684078.1"/>
    <property type="molecule type" value="Genomic_DNA"/>
</dbReference>
<reference evidence="4" key="1">
    <citation type="journal article" date="2019" name="Int. J. Syst. Evol. Microbiol.">
        <title>The Global Catalogue of Microorganisms (GCM) 10K type strain sequencing project: providing services to taxonomists for standard genome sequencing and annotation.</title>
        <authorList>
            <consortium name="The Broad Institute Genomics Platform"/>
            <consortium name="The Broad Institute Genome Sequencing Center for Infectious Disease"/>
            <person name="Wu L."/>
            <person name="Ma J."/>
        </authorList>
    </citation>
    <scope>NUCLEOTIDE SEQUENCE [LARGE SCALE GENOMIC DNA]</scope>
    <source>
        <strain evidence="4">JCM 9371</strain>
    </source>
</reference>
<dbReference type="InterPro" id="IPR036291">
    <property type="entry name" value="NAD(P)-bd_dom_sf"/>
</dbReference>
<dbReference type="InterPro" id="IPR011032">
    <property type="entry name" value="GroES-like_sf"/>
</dbReference>
<evidence type="ECO:0000259" key="2">
    <source>
        <dbReference type="SMART" id="SM00829"/>
    </source>
</evidence>
<dbReference type="PANTHER" id="PTHR44154">
    <property type="entry name" value="QUINONE OXIDOREDUCTASE"/>
    <property type="match status" value="1"/>
</dbReference>
<keyword evidence="4" id="KW-1185">Reference proteome</keyword>
<dbReference type="CDD" id="cd05289">
    <property type="entry name" value="MDR_like_2"/>
    <property type="match status" value="1"/>
</dbReference>
<sequence length="322" mass="32341">MRAIIVRAPGEPEALETVEVDEPVPGPRQVRIRVAAAAVNPVDAVTRSGALAAAGLMPAFGPGDGGPAGRETIGIGWDVAGTVDAVGPGTTRLVSGDEVIGLRDRLDVPLGAYADALVLDEDAVARAPRSLDAAHAATLPLNGLTAFQALDLLDLPAGASVLVTGAAGAVGGYAVELAAHRGLRVVASASAADEDLVRGFGAELFVPRGAHLGDAVRALVPGGVDSAVDTALLSITALDAVRNGGGFVAVSGGPAVPTPLRGIRVHNVWISADAAQLGHLAVLADAGHLTPRVAATLPLEQAVEAHRRLEKGGLRGRLVLIP</sequence>
<protein>
    <submittedName>
        <fullName evidence="3">NADP-dependent oxidoreductase</fullName>
        <ecNumber evidence="3">1.-.-.-</ecNumber>
    </submittedName>
</protein>
<dbReference type="Proteomes" id="UP001597063">
    <property type="component" value="Unassembled WGS sequence"/>
</dbReference>
<evidence type="ECO:0000256" key="1">
    <source>
        <dbReference type="ARBA" id="ARBA00022857"/>
    </source>
</evidence>
<dbReference type="InterPro" id="IPR020843">
    <property type="entry name" value="ER"/>
</dbReference>
<feature type="domain" description="Enoyl reductase (ER)" evidence="2">
    <location>
        <begin position="10"/>
        <end position="320"/>
    </location>
</feature>
<evidence type="ECO:0000313" key="3">
    <source>
        <dbReference type="EMBL" id="MFD0684078.1"/>
    </source>
</evidence>
<dbReference type="EC" id="1.-.-.-" evidence="3"/>
<keyword evidence="1" id="KW-0521">NADP</keyword>
<dbReference type="InterPro" id="IPR013154">
    <property type="entry name" value="ADH-like_N"/>
</dbReference>
<comment type="caution">
    <text evidence="3">The sequence shown here is derived from an EMBL/GenBank/DDBJ whole genome shotgun (WGS) entry which is preliminary data.</text>
</comment>
<dbReference type="RefSeq" id="WP_131755025.1">
    <property type="nucleotide sequence ID" value="NZ_CAACUY010000002.1"/>
</dbReference>
<dbReference type="GO" id="GO:0016491">
    <property type="term" value="F:oxidoreductase activity"/>
    <property type="evidence" value="ECO:0007669"/>
    <property type="project" value="UniProtKB-KW"/>
</dbReference>
<dbReference type="Gene3D" id="3.40.50.720">
    <property type="entry name" value="NAD(P)-binding Rossmann-like Domain"/>
    <property type="match status" value="1"/>
</dbReference>
<proteinExistence type="predicted"/>
<name>A0ABW2XCB3_9ACTN</name>
<organism evidence="3 4">
    <name type="scientific">Actinomadura fibrosa</name>
    <dbReference type="NCBI Taxonomy" id="111802"/>
    <lineage>
        <taxon>Bacteria</taxon>
        <taxon>Bacillati</taxon>
        <taxon>Actinomycetota</taxon>
        <taxon>Actinomycetes</taxon>
        <taxon>Streptosporangiales</taxon>
        <taxon>Thermomonosporaceae</taxon>
        <taxon>Actinomadura</taxon>
    </lineage>
</organism>
<dbReference type="Gene3D" id="3.90.180.10">
    <property type="entry name" value="Medium-chain alcohol dehydrogenases, catalytic domain"/>
    <property type="match status" value="1"/>
</dbReference>
<dbReference type="PANTHER" id="PTHR44154:SF1">
    <property type="entry name" value="QUINONE OXIDOREDUCTASE"/>
    <property type="match status" value="1"/>
</dbReference>
<dbReference type="Pfam" id="PF08240">
    <property type="entry name" value="ADH_N"/>
    <property type="match status" value="1"/>
</dbReference>
<keyword evidence="3" id="KW-0560">Oxidoreductase</keyword>
<accession>A0ABW2XCB3</accession>
<gene>
    <name evidence="3" type="ORF">ACFQZM_06205</name>
</gene>
<dbReference type="SUPFAM" id="SSF51735">
    <property type="entry name" value="NAD(P)-binding Rossmann-fold domains"/>
    <property type="match status" value="1"/>
</dbReference>
<dbReference type="InterPro" id="IPR051603">
    <property type="entry name" value="Zinc-ADH_QOR/CCCR"/>
</dbReference>